<evidence type="ECO:0000256" key="1">
    <source>
        <dbReference type="SAM" id="Phobius"/>
    </source>
</evidence>
<evidence type="ECO:0000313" key="2">
    <source>
        <dbReference type="EMBL" id="RCV87232.1"/>
    </source>
</evidence>
<accession>A0A368TSZ0</accession>
<dbReference type="AlphaFoldDB" id="A0A368TSZ0"/>
<keyword evidence="1" id="KW-0812">Transmembrane</keyword>
<dbReference type="OrthoDB" id="9948643at2"/>
<keyword evidence="1" id="KW-0472">Membrane</keyword>
<gene>
    <name evidence="2" type="ORF">DU506_16960</name>
</gene>
<keyword evidence="3" id="KW-1185">Reference proteome</keyword>
<reference evidence="2 3" key="1">
    <citation type="submission" date="2018-07" db="EMBL/GenBank/DDBJ databases">
        <title>Halomonas rutogse sp. nov., isolated from Lake TangqianCo on Tibetan Plateau.</title>
        <authorList>
            <person name="Lu H."/>
            <person name="Xing P."/>
            <person name="Wu Q."/>
        </authorList>
    </citation>
    <scope>NUCLEOTIDE SEQUENCE [LARGE SCALE GENOMIC DNA]</scope>
    <source>
        <strain evidence="2 3">TQ8S</strain>
    </source>
</reference>
<dbReference type="RefSeq" id="WP_114488073.1">
    <property type="nucleotide sequence ID" value="NZ_CBCSHM010000054.1"/>
</dbReference>
<proteinExistence type="predicted"/>
<keyword evidence="1" id="KW-1133">Transmembrane helix</keyword>
<feature type="transmembrane region" description="Helical" evidence="1">
    <location>
        <begin position="20"/>
        <end position="41"/>
    </location>
</feature>
<dbReference type="Proteomes" id="UP000253204">
    <property type="component" value="Unassembled WGS sequence"/>
</dbReference>
<evidence type="ECO:0000313" key="3">
    <source>
        <dbReference type="Proteomes" id="UP000253204"/>
    </source>
</evidence>
<evidence type="ECO:0008006" key="4">
    <source>
        <dbReference type="Google" id="ProtNLM"/>
    </source>
</evidence>
<dbReference type="EMBL" id="QPIJ01000053">
    <property type="protein sequence ID" value="RCV87232.1"/>
    <property type="molecule type" value="Genomic_DNA"/>
</dbReference>
<organism evidence="2 3">
    <name type="scientific">Vreelandella rituensis</name>
    <dbReference type="NCBI Taxonomy" id="2282306"/>
    <lineage>
        <taxon>Bacteria</taxon>
        <taxon>Pseudomonadati</taxon>
        <taxon>Pseudomonadota</taxon>
        <taxon>Gammaproteobacteria</taxon>
        <taxon>Oceanospirillales</taxon>
        <taxon>Halomonadaceae</taxon>
        <taxon>Vreelandella</taxon>
    </lineage>
</organism>
<name>A0A368TSZ0_9GAMM</name>
<protein>
    <recommendedName>
        <fullName evidence="4">Cache domain-containing protein</fullName>
    </recommendedName>
</protein>
<comment type="caution">
    <text evidence="2">The sequence shown here is derived from an EMBL/GenBank/DDBJ whole genome shotgun (WGS) entry which is preliminary data.</text>
</comment>
<sequence>MPKPTHTASSPPQRGRFLRLPLSIRFLLFAIGILILNGFLLSRQTDQAIEQAFLGQADQKIHLLLDQIRRHMERGNLELTDHALASEVDYLNQHPEFGWQLHLTALYVFDANGRILAHSAQKDGTKRITPGSPYHRVIHLREASLGEIREYTPATDTVKGDYLLPMTLPDGRHAGIEVEVDITGLQDAISSFDGPFEYYPINYPRNRQQ</sequence>
<dbReference type="CDD" id="cd18773">
    <property type="entry name" value="PDC1_HK_sensor"/>
    <property type="match status" value="1"/>
</dbReference>